<feature type="domain" description="HTH merR-type" evidence="1">
    <location>
        <begin position="6"/>
        <end position="46"/>
    </location>
</feature>
<dbReference type="InterPro" id="IPR000551">
    <property type="entry name" value="MerR-type_HTH_dom"/>
</dbReference>
<organism evidence="2 3">
    <name type="scientific">Candidatus Zambryskibacteria bacterium RIFCSPLOWO2_01_FULL_45_21</name>
    <dbReference type="NCBI Taxonomy" id="1802761"/>
    <lineage>
        <taxon>Bacteria</taxon>
        <taxon>Candidatus Zambryskiibacteriota</taxon>
    </lineage>
</organism>
<proteinExistence type="predicted"/>
<dbReference type="EMBL" id="MHWE01000018">
    <property type="protein sequence ID" value="OHB03471.1"/>
    <property type="molecule type" value="Genomic_DNA"/>
</dbReference>
<dbReference type="InterPro" id="IPR009061">
    <property type="entry name" value="DNA-bd_dom_put_sf"/>
</dbReference>
<gene>
    <name evidence="2" type="ORF">A3B14_02990</name>
</gene>
<name>A0A1G2U1Q9_9BACT</name>
<accession>A0A1G2U1Q9</accession>
<evidence type="ECO:0000313" key="3">
    <source>
        <dbReference type="Proteomes" id="UP000176800"/>
    </source>
</evidence>
<dbReference type="GO" id="GO:0006355">
    <property type="term" value="P:regulation of DNA-templated transcription"/>
    <property type="evidence" value="ECO:0007669"/>
    <property type="project" value="InterPro"/>
</dbReference>
<dbReference type="PROSITE" id="PS50937">
    <property type="entry name" value="HTH_MERR_2"/>
    <property type="match status" value="1"/>
</dbReference>
<protein>
    <recommendedName>
        <fullName evidence="1">HTH merR-type domain-containing protein</fullName>
    </recommendedName>
</protein>
<dbReference type="Proteomes" id="UP000176800">
    <property type="component" value="Unassembled WGS sequence"/>
</dbReference>
<sequence>MENIKYITIKEAAYILGVSPLTLRNWDKNGKFPAQRHPMNNYRVYKIENLLGIIEDIERGSEFQSNARRKMKKLEIKHVSDSEHDV</sequence>
<comment type="caution">
    <text evidence="2">The sequence shown here is derived from an EMBL/GenBank/DDBJ whole genome shotgun (WGS) entry which is preliminary data.</text>
</comment>
<dbReference type="Pfam" id="PF00376">
    <property type="entry name" value="MerR"/>
    <property type="match status" value="1"/>
</dbReference>
<dbReference type="Gene3D" id="1.10.1660.10">
    <property type="match status" value="1"/>
</dbReference>
<dbReference type="SUPFAM" id="SSF46955">
    <property type="entry name" value="Putative DNA-binding domain"/>
    <property type="match status" value="1"/>
</dbReference>
<evidence type="ECO:0000313" key="2">
    <source>
        <dbReference type="EMBL" id="OHB03471.1"/>
    </source>
</evidence>
<evidence type="ECO:0000259" key="1">
    <source>
        <dbReference type="PROSITE" id="PS50937"/>
    </source>
</evidence>
<dbReference type="GO" id="GO:0003677">
    <property type="term" value="F:DNA binding"/>
    <property type="evidence" value="ECO:0007669"/>
    <property type="project" value="InterPro"/>
</dbReference>
<dbReference type="AlphaFoldDB" id="A0A1G2U1Q9"/>
<reference evidence="2 3" key="1">
    <citation type="journal article" date="2016" name="Nat. Commun.">
        <title>Thousands of microbial genomes shed light on interconnected biogeochemical processes in an aquifer system.</title>
        <authorList>
            <person name="Anantharaman K."/>
            <person name="Brown C.T."/>
            <person name="Hug L.A."/>
            <person name="Sharon I."/>
            <person name="Castelle C.J."/>
            <person name="Probst A.J."/>
            <person name="Thomas B.C."/>
            <person name="Singh A."/>
            <person name="Wilkins M.J."/>
            <person name="Karaoz U."/>
            <person name="Brodie E.L."/>
            <person name="Williams K.H."/>
            <person name="Hubbard S.S."/>
            <person name="Banfield J.F."/>
        </authorList>
    </citation>
    <scope>NUCLEOTIDE SEQUENCE [LARGE SCALE GENOMIC DNA]</scope>
</reference>